<dbReference type="InterPro" id="IPR022791">
    <property type="entry name" value="L-PG_synthase/AglD"/>
</dbReference>
<evidence type="ECO:0000256" key="1">
    <source>
        <dbReference type="ARBA" id="ARBA00004651"/>
    </source>
</evidence>
<evidence type="ECO:0000256" key="3">
    <source>
        <dbReference type="ARBA" id="ARBA00022692"/>
    </source>
</evidence>
<protein>
    <recommendedName>
        <fullName evidence="9">Lysylphosphatidylglycerol synthase TM region</fullName>
    </recommendedName>
</protein>
<sequence>MAVLLLSLFIVSGSDFLLIAVGFVLAIVGGVLLCALKPGILQMLEGLCERLGIPLIPRALAFLQAGVSHCRGWLGPVDMMVGLVLGVAAWAVVGLSFVYLLSNFSSGVPFLDALSIYPLSMLVGAASMIPGGVGTTEGAMVLLLGQYGFAVGTALLLAVVIRIVTLWFGVLVGFCALAYLEFNGRHNEGELHAEQHRS</sequence>
<feature type="transmembrane region" description="Helical" evidence="6">
    <location>
        <begin position="149"/>
        <end position="180"/>
    </location>
</feature>
<gene>
    <name evidence="7" type="ORF">SAMN04487962_13616</name>
</gene>
<keyword evidence="4 6" id="KW-1133">Transmembrane helix</keyword>
<evidence type="ECO:0000313" key="8">
    <source>
        <dbReference type="Proteomes" id="UP000198762"/>
    </source>
</evidence>
<keyword evidence="2" id="KW-1003">Cell membrane</keyword>
<keyword evidence="8" id="KW-1185">Reference proteome</keyword>
<dbReference type="STRING" id="430453.SAMN04487962_13616"/>
<dbReference type="PANTHER" id="PTHR39087:SF2">
    <property type="entry name" value="UPF0104 MEMBRANE PROTEIN MJ1595"/>
    <property type="match status" value="1"/>
</dbReference>
<comment type="subcellular location">
    <subcellularLocation>
        <location evidence="1">Cell membrane</location>
        <topology evidence="1">Multi-pass membrane protein</topology>
    </subcellularLocation>
</comment>
<proteinExistence type="predicted"/>
<dbReference type="EMBL" id="FOHZ01000036">
    <property type="protein sequence ID" value="SET88469.1"/>
    <property type="molecule type" value="Genomic_DNA"/>
</dbReference>
<dbReference type="Proteomes" id="UP000198762">
    <property type="component" value="Unassembled WGS sequence"/>
</dbReference>
<reference evidence="8" key="1">
    <citation type="submission" date="2016-10" db="EMBL/GenBank/DDBJ databases">
        <authorList>
            <person name="Varghese N."/>
            <person name="Submissions S."/>
        </authorList>
    </citation>
    <scope>NUCLEOTIDE SEQUENCE [LARGE SCALE GENOMIC DNA]</scope>
    <source>
        <strain evidence="8">CGMCC 1.6489</strain>
    </source>
</reference>
<evidence type="ECO:0000313" key="7">
    <source>
        <dbReference type="EMBL" id="SET88469.1"/>
    </source>
</evidence>
<evidence type="ECO:0000256" key="2">
    <source>
        <dbReference type="ARBA" id="ARBA00022475"/>
    </source>
</evidence>
<feature type="transmembrane region" description="Helical" evidence="6">
    <location>
        <begin position="16"/>
        <end position="35"/>
    </location>
</feature>
<keyword evidence="3 6" id="KW-0812">Transmembrane</keyword>
<feature type="transmembrane region" description="Helical" evidence="6">
    <location>
        <begin position="108"/>
        <end position="129"/>
    </location>
</feature>
<feature type="transmembrane region" description="Helical" evidence="6">
    <location>
        <begin position="80"/>
        <end position="101"/>
    </location>
</feature>
<accession>A0A1I0HW32</accession>
<dbReference type="AlphaFoldDB" id="A0A1I0HW32"/>
<dbReference type="PANTHER" id="PTHR39087">
    <property type="entry name" value="UPF0104 MEMBRANE PROTEIN MJ1595"/>
    <property type="match status" value="1"/>
</dbReference>
<evidence type="ECO:0000256" key="4">
    <source>
        <dbReference type="ARBA" id="ARBA00022989"/>
    </source>
</evidence>
<evidence type="ECO:0008006" key="9">
    <source>
        <dbReference type="Google" id="ProtNLM"/>
    </source>
</evidence>
<dbReference type="Pfam" id="PF03706">
    <property type="entry name" value="LPG_synthase_TM"/>
    <property type="match status" value="1"/>
</dbReference>
<evidence type="ECO:0000256" key="5">
    <source>
        <dbReference type="ARBA" id="ARBA00023136"/>
    </source>
</evidence>
<name>A0A1I0HW32_9GAMM</name>
<evidence type="ECO:0000256" key="6">
    <source>
        <dbReference type="SAM" id="Phobius"/>
    </source>
</evidence>
<keyword evidence="5 6" id="KW-0472">Membrane</keyword>
<organism evidence="7 8">
    <name type="scientific">Marinobacter segnicrescens</name>
    <dbReference type="NCBI Taxonomy" id="430453"/>
    <lineage>
        <taxon>Bacteria</taxon>
        <taxon>Pseudomonadati</taxon>
        <taxon>Pseudomonadota</taxon>
        <taxon>Gammaproteobacteria</taxon>
        <taxon>Pseudomonadales</taxon>
        <taxon>Marinobacteraceae</taxon>
        <taxon>Marinobacter</taxon>
    </lineage>
</organism>
<dbReference type="GO" id="GO:0005886">
    <property type="term" value="C:plasma membrane"/>
    <property type="evidence" value="ECO:0007669"/>
    <property type="project" value="UniProtKB-SubCell"/>
</dbReference>